<keyword evidence="8" id="KW-1185">Reference proteome</keyword>
<proteinExistence type="inferred from homology"/>
<organism evidence="7 8">
    <name type="scientific">Vombatus ursinus</name>
    <name type="common">Common wombat</name>
    <dbReference type="NCBI Taxonomy" id="29139"/>
    <lineage>
        <taxon>Eukaryota</taxon>
        <taxon>Metazoa</taxon>
        <taxon>Chordata</taxon>
        <taxon>Craniata</taxon>
        <taxon>Vertebrata</taxon>
        <taxon>Euteleostomi</taxon>
        <taxon>Mammalia</taxon>
        <taxon>Metatheria</taxon>
        <taxon>Diprotodontia</taxon>
        <taxon>Vombatidae</taxon>
        <taxon>Vombatus</taxon>
    </lineage>
</organism>
<evidence type="ECO:0000256" key="6">
    <source>
        <dbReference type="RuleBase" id="RU368043"/>
    </source>
</evidence>
<dbReference type="OMA" id="CKEIHFV"/>
<reference evidence="8" key="1">
    <citation type="submission" date="2018-12" db="EMBL/GenBank/DDBJ databases">
        <authorList>
            <person name="Yazar S."/>
        </authorList>
    </citation>
    <scope>NUCLEOTIDE SEQUENCE [LARGE SCALE GENOMIC DNA]</scope>
</reference>
<keyword evidence="5 6" id="KW-0732">Signal</keyword>
<comment type="subcellular location">
    <subcellularLocation>
        <location evidence="1 6">Secreted</location>
    </subcellularLocation>
</comment>
<gene>
    <name evidence="7" type="primary">IL26</name>
</gene>
<feature type="chain" id="PRO_5031604198" description="Interleukin family protein" evidence="6">
    <location>
        <begin position="24"/>
        <end position="175"/>
    </location>
</feature>
<dbReference type="GO" id="GO:0005615">
    <property type="term" value="C:extracellular space"/>
    <property type="evidence" value="ECO:0007669"/>
    <property type="project" value="UniProtKB-UniRule"/>
</dbReference>
<keyword evidence="3 6" id="KW-0202">Cytokine</keyword>
<keyword evidence="4 6" id="KW-0964">Secreted</keyword>
<dbReference type="AlphaFoldDB" id="A0A4X2MCI1"/>
<dbReference type="GO" id="GO:0005125">
    <property type="term" value="F:cytokine activity"/>
    <property type="evidence" value="ECO:0007669"/>
    <property type="project" value="UniProtKB-UniRule"/>
</dbReference>
<accession>A0A4X2MCI1</accession>
<evidence type="ECO:0000256" key="5">
    <source>
        <dbReference type="ARBA" id="ARBA00022729"/>
    </source>
</evidence>
<comment type="function">
    <text evidence="6">Immune regulatory cytokine.</text>
</comment>
<reference evidence="7" key="3">
    <citation type="submission" date="2025-09" db="UniProtKB">
        <authorList>
            <consortium name="Ensembl"/>
        </authorList>
    </citation>
    <scope>IDENTIFICATION</scope>
</reference>
<dbReference type="PANTHER" id="PTHR48482">
    <property type="entry name" value="INTERLEUKIN-19-RELATED"/>
    <property type="match status" value="1"/>
</dbReference>
<dbReference type="Gene3D" id="1.20.1250.10">
    <property type="match status" value="1"/>
</dbReference>
<sequence>MQVNYILCSGLLFIIPHLVVVESKPPRSTTACCHKETLSRVIDILFIKAMGFKASVPADSIKNTKLLKKKTKSLFMKSCQFREQLLSFFMEDVLGHLPFPSNKEMGFIEDFRSFGKKLNYCFPCAPNTGEMKPITRIKTLFYKIGNKGVFKAISELDILFPWIKNYLDEEGSQHY</sequence>
<evidence type="ECO:0000256" key="1">
    <source>
        <dbReference type="ARBA" id="ARBA00004613"/>
    </source>
</evidence>
<evidence type="ECO:0000313" key="8">
    <source>
        <dbReference type="Proteomes" id="UP000314987"/>
    </source>
</evidence>
<feature type="signal peptide" evidence="6">
    <location>
        <begin position="1"/>
        <end position="23"/>
    </location>
</feature>
<evidence type="ECO:0000256" key="2">
    <source>
        <dbReference type="ARBA" id="ARBA00008813"/>
    </source>
</evidence>
<evidence type="ECO:0000256" key="4">
    <source>
        <dbReference type="ARBA" id="ARBA00022525"/>
    </source>
</evidence>
<dbReference type="PANTHER" id="PTHR48482:SF1">
    <property type="entry name" value="INTERLEUKIN-26"/>
    <property type="match status" value="1"/>
</dbReference>
<dbReference type="Pfam" id="PF00726">
    <property type="entry name" value="IL10"/>
    <property type="match status" value="1"/>
</dbReference>
<dbReference type="STRING" id="29139.ENSVURP00010031607"/>
<evidence type="ECO:0000256" key="3">
    <source>
        <dbReference type="ARBA" id="ARBA00022514"/>
    </source>
</evidence>
<dbReference type="GeneTree" id="ENSGT00510000048550"/>
<dbReference type="Ensembl" id="ENSVURT00010035997.1">
    <property type="protein sequence ID" value="ENSVURP00010031607.1"/>
    <property type="gene ID" value="ENSVURG00010024155.1"/>
</dbReference>
<name>A0A4X2MCI1_VOMUR</name>
<comment type="similarity">
    <text evidence="2 6">Belongs to the IL-10 family.</text>
</comment>
<evidence type="ECO:0000313" key="7">
    <source>
        <dbReference type="Ensembl" id="ENSVURP00010031607.1"/>
    </source>
</evidence>
<protein>
    <recommendedName>
        <fullName evidence="6">Interleukin family protein</fullName>
    </recommendedName>
</protein>
<dbReference type="Proteomes" id="UP000314987">
    <property type="component" value="Unassembled WGS sequence"/>
</dbReference>
<dbReference type="SUPFAM" id="SSF47266">
    <property type="entry name" value="4-helical cytokines"/>
    <property type="match status" value="1"/>
</dbReference>
<dbReference type="InterPro" id="IPR020443">
    <property type="entry name" value="IL-10/19/20/24/26"/>
</dbReference>
<dbReference type="InterPro" id="IPR009079">
    <property type="entry name" value="4_helix_cytokine-like_core"/>
</dbReference>
<reference evidence="7" key="2">
    <citation type="submission" date="2025-08" db="UniProtKB">
        <authorList>
            <consortium name="Ensembl"/>
        </authorList>
    </citation>
    <scope>IDENTIFICATION</scope>
</reference>